<comment type="subcellular location">
    <subcellularLocation>
        <location evidence="1">Host nucleus</location>
    </subcellularLocation>
</comment>
<dbReference type="Gene3D" id="1.20.1050.70">
    <property type="entry name" value="Large T antigen, SV40, domain 3"/>
    <property type="match status" value="1"/>
</dbReference>
<dbReference type="Gene3D" id="3.40.1310.20">
    <property type="match status" value="1"/>
</dbReference>
<evidence type="ECO:0000256" key="9">
    <source>
        <dbReference type="ARBA" id="ARBA00022801"/>
    </source>
</evidence>
<keyword evidence="3" id="KW-0597">Phosphoprotein</keyword>
<evidence type="ECO:0000256" key="14">
    <source>
        <dbReference type="ARBA" id="ARBA00023125"/>
    </source>
</evidence>
<feature type="compositionally biased region" description="Low complexity" evidence="21">
    <location>
        <begin position="143"/>
        <end position="155"/>
    </location>
</feature>
<dbReference type="Gene3D" id="3.40.50.300">
    <property type="entry name" value="P-loop containing nucleotide triphosphate hydrolases"/>
    <property type="match status" value="1"/>
</dbReference>
<evidence type="ECO:0000256" key="21">
    <source>
        <dbReference type="SAM" id="MobiDB-lite"/>
    </source>
</evidence>
<feature type="region of interest" description="Disordered" evidence="21">
    <location>
        <begin position="134"/>
        <end position="276"/>
    </location>
</feature>
<feature type="compositionally biased region" description="Pro residues" evidence="21">
    <location>
        <begin position="156"/>
        <end position="165"/>
    </location>
</feature>
<keyword evidence="6" id="KW-0479">Metal-binding</keyword>
<evidence type="ECO:0000259" key="23">
    <source>
        <dbReference type="PROSITE" id="PS51287"/>
    </source>
</evidence>
<evidence type="ECO:0000256" key="20">
    <source>
        <dbReference type="PROSITE-ProRule" id="PRU00671"/>
    </source>
</evidence>
<evidence type="ECO:0000259" key="24">
    <source>
        <dbReference type="PROSITE" id="PS51341"/>
    </source>
</evidence>
<keyword evidence="4" id="KW-1048">Host nucleus</keyword>
<dbReference type="SUPFAM" id="SSF46565">
    <property type="entry name" value="Chaperone J-domain"/>
    <property type="match status" value="1"/>
</dbReference>
<dbReference type="EC" id="5.6.2.4" evidence="17"/>
<reference evidence="25 26" key="1">
    <citation type="journal article" date="2015" name="Genome Announc.">
        <title>Genome Sequences of a Rat Polyomavirus Related to Murine Polyomavirus, Rattus norvegicus Polyomavirus 1.</title>
        <authorList>
            <person name="Ehlers B."/>
            <person name="Richter D."/>
            <person name="Matuschka F.R."/>
            <person name="Ulrich R.G."/>
        </authorList>
    </citation>
    <scope>NUCLEOTIDE SEQUENCE [LARGE SCALE GENOMIC DNA]</scope>
    <source>
        <strain evidence="25">5700</strain>
    </source>
</reference>
<feature type="domain" description="SF3 helicase" evidence="22">
    <location>
        <begin position="535"/>
        <end position="698"/>
    </location>
</feature>
<evidence type="ECO:0000256" key="16">
    <source>
        <dbReference type="ARBA" id="ARBA00034617"/>
    </source>
</evidence>
<dbReference type="Gene3D" id="1.10.10.510">
    <property type="entry name" value="Zinc finger, large T-antigen D1 domain"/>
    <property type="match status" value="1"/>
</dbReference>
<evidence type="ECO:0000256" key="1">
    <source>
        <dbReference type="ARBA" id="ARBA00004147"/>
    </source>
</evidence>
<dbReference type="InterPro" id="IPR010932">
    <property type="entry name" value="Lg_T_Ag_Polyomavir_C"/>
</dbReference>
<dbReference type="SUPFAM" id="SSF55464">
    <property type="entry name" value="Origin of replication-binding domain, RBD-like"/>
    <property type="match status" value="1"/>
</dbReference>
<dbReference type="PROSITE" id="PS51341">
    <property type="entry name" value="ZF_LTAG_D1"/>
    <property type="match status" value="1"/>
</dbReference>
<dbReference type="PROSITE" id="PS51206">
    <property type="entry name" value="SF3_HELICASE_1"/>
    <property type="match status" value="1"/>
</dbReference>
<name>A0A0H4PK94_9POLY</name>
<dbReference type="Pfam" id="PF06431">
    <property type="entry name" value="Polyoma_lg_T_C"/>
    <property type="match status" value="1"/>
</dbReference>
<sequence>MDKILTKEEKSQLLALLDLDGQYWGDFGRMQKAYHAQSLKFHPDKGGDPLLMQLLNTLWTKLKHGLHQVRLNLGGHEDVNPSTSRQPPEQFYNPETGHYWSFSYGSAGFSENQKKWWKEFFEKWERDLYCSEELGSSSEDDTPAPASPISISSSPPGSPRTPTRPGPSTALEPSPPSRKRVHANGPEHHGRKQLRRDQPPAPGGANIPGNGGRGAHIPEPDITNIPSDPAGGSQSTFGSYYNSTEELETNASEGDFQSSQTTPKKPPPNRHTPDDMPAVLRSFVSNAIYSNKTQNSFLIYTTGEKGTVLYDNIAKYNPDFKALFSFKGDSLLLIITPGKHRVNAVKSYCCRFCTVSFLLCKAVTKPLECYNSMSSNSNGFTLVKENKPGIYQFEFTDEKEEVKTVDWQLVTQFALENNLDDPLLIMGHYCEFAKDETTCRKCSEQIPRLRVHWKYHSTHANNADLFIQCKQQKSICQQAADNVLAKKRLRVLECTREELLADRFQKFLQDFNDLGNMDRFIYLAGVAWYNCLFTNFDSMLLDILKLLTENIPKKRNVLFKGPINSGKTSLAAAIMHLVGGVCLNVNCPSDKLNFELGCAIDKFACCFEDVKGQVANRDRDKDLQSGSGVSNLDNLRDHLDGSVKVNLEKKHVNKRSQIFPPCIVTANEYFFPRTLLARFQNVYTFTVQPHLAQALEKNPRMNKYRVCQSGLTLFMALLWQVPSDCFVPSLQDPVKDAKKLLSDMCGMTTFADMCLNIENGDDPLKGIVEEVEEALE</sequence>
<evidence type="ECO:0000313" key="26">
    <source>
        <dbReference type="Proteomes" id="UP000144373"/>
    </source>
</evidence>
<gene>
    <name evidence="25" type="primary">LTAg</name>
</gene>
<feature type="domain" description="T-ag D1-type" evidence="24">
    <location>
        <begin position="402"/>
        <end position="496"/>
    </location>
</feature>
<organism evidence="25 26">
    <name type="scientific">Rattus norvegicus polyomavirus 1</name>
    <dbReference type="NCBI Taxonomy" id="1679933"/>
    <lineage>
        <taxon>Viruses</taxon>
        <taxon>Monodnaviria</taxon>
        <taxon>Shotokuvirae</taxon>
        <taxon>Cossaviricota</taxon>
        <taxon>Papovaviricetes</taxon>
        <taxon>Sepolyvirales</taxon>
        <taxon>Polyomaviridae</taxon>
        <taxon>Alphapolyomavirus</taxon>
        <taxon>Alphapolyomavirus ranorvegicus</taxon>
    </lineage>
</organism>
<keyword evidence="7" id="KW-0547">Nucleotide-binding</keyword>
<comment type="catalytic activity">
    <reaction evidence="16">
        <text>Couples ATP hydrolysis with the unwinding of duplex DNA by translocating in the 3'-5' direction.</text>
        <dbReference type="EC" id="5.6.2.4"/>
    </reaction>
</comment>
<feature type="domain" description="T-ag OBD" evidence="23">
    <location>
        <begin position="277"/>
        <end position="393"/>
    </location>
</feature>
<evidence type="ECO:0000256" key="18">
    <source>
        <dbReference type="ARBA" id="ARBA00048988"/>
    </source>
</evidence>
<dbReference type="Proteomes" id="UP000144373">
    <property type="component" value="Genome"/>
</dbReference>
<evidence type="ECO:0000256" key="3">
    <source>
        <dbReference type="ARBA" id="ARBA00022553"/>
    </source>
</evidence>
<dbReference type="GO" id="GO:0005524">
    <property type="term" value="F:ATP binding"/>
    <property type="evidence" value="ECO:0007669"/>
    <property type="project" value="UniProtKB-KW"/>
</dbReference>
<dbReference type="GO" id="GO:0006260">
    <property type="term" value="P:DNA replication"/>
    <property type="evidence" value="ECO:0007669"/>
    <property type="project" value="UniProtKB-KW"/>
</dbReference>
<evidence type="ECO:0000256" key="4">
    <source>
        <dbReference type="ARBA" id="ARBA00022562"/>
    </source>
</evidence>
<evidence type="ECO:0000256" key="19">
    <source>
        <dbReference type="PROSITE-ProRule" id="PRU00620"/>
    </source>
</evidence>
<dbReference type="SUPFAM" id="SSF52540">
    <property type="entry name" value="P-loop containing nucleoside triphosphate hydrolases"/>
    <property type="match status" value="1"/>
</dbReference>
<dbReference type="GO" id="GO:0008270">
    <property type="term" value="F:zinc ion binding"/>
    <property type="evidence" value="ECO:0007669"/>
    <property type="project" value="UniProtKB-KW"/>
</dbReference>
<keyword evidence="8 20" id="KW-0863">Zinc-finger</keyword>
<evidence type="ECO:0000313" key="25">
    <source>
        <dbReference type="EMBL" id="AKP56098.1"/>
    </source>
</evidence>
<dbReference type="InterPro" id="IPR014015">
    <property type="entry name" value="Helicase_SF3_DNA-vir"/>
</dbReference>
<keyword evidence="11" id="KW-0862">Zinc</keyword>
<comment type="catalytic activity">
    <reaction evidence="18">
        <text>ATP + H2O = ADP + phosphate + H(+)</text>
        <dbReference type="Rhea" id="RHEA:13065"/>
        <dbReference type="ChEBI" id="CHEBI:15377"/>
        <dbReference type="ChEBI" id="CHEBI:15378"/>
        <dbReference type="ChEBI" id="CHEBI:30616"/>
        <dbReference type="ChEBI" id="CHEBI:43474"/>
        <dbReference type="ChEBI" id="CHEBI:456216"/>
        <dbReference type="EC" id="5.6.2.4"/>
    </reaction>
</comment>
<dbReference type="Pfam" id="PF02217">
    <property type="entry name" value="T_Ag_DNA_bind"/>
    <property type="match status" value="1"/>
</dbReference>
<accession>A0A0H4PK94</accession>
<dbReference type="EMBL" id="KR075944">
    <property type="protein sequence ID" value="AKP56098.1"/>
    <property type="molecule type" value="Genomic_DNA"/>
</dbReference>
<keyword evidence="15" id="KW-0413">Isomerase</keyword>
<evidence type="ECO:0000256" key="8">
    <source>
        <dbReference type="ARBA" id="ARBA00022771"/>
    </source>
</evidence>
<evidence type="ECO:0000256" key="12">
    <source>
        <dbReference type="ARBA" id="ARBA00022840"/>
    </source>
</evidence>
<keyword evidence="9" id="KW-0378">Hydrolase</keyword>
<dbReference type="Gene3D" id="1.10.287.110">
    <property type="entry name" value="DnaJ domain"/>
    <property type="match status" value="1"/>
</dbReference>
<evidence type="ECO:0000256" key="13">
    <source>
        <dbReference type="ARBA" id="ARBA00022990"/>
    </source>
</evidence>
<keyword evidence="5" id="KW-0235">DNA replication</keyword>
<keyword evidence="2" id="KW-0244">Early protein</keyword>
<keyword evidence="12" id="KW-0067">ATP-binding</keyword>
<keyword evidence="13" id="KW-0007">Acetylation</keyword>
<feature type="compositionally biased region" description="Polar residues" evidence="21">
    <location>
        <begin position="232"/>
        <end position="263"/>
    </location>
</feature>
<dbReference type="PROSITE" id="PS51287">
    <property type="entry name" value="T_AG_OBD"/>
    <property type="match status" value="1"/>
</dbReference>
<dbReference type="InterPro" id="IPR037102">
    <property type="entry name" value="Znf_lg_T-Ag_D1_dom_sf"/>
</dbReference>
<evidence type="ECO:0000256" key="11">
    <source>
        <dbReference type="ARBA" id="ARBA00022833"/>
    </source>
</evidence>
<evidence type="ECO:0000256" key="6">
    <source>
        <dbReference type="ARBA" id="ARBA00022723"/>
    </source>
</evidence>
<dbReference type="GO" id="GO:0042025">
    <property type="term" value="C:host cell nucleus"/>
    <property type="evidence" value="ECO:0007669"/>
    <property type="project" value="UniProtKB-SubCell"/>
</dbReference>
<keyword evidence="10" id="KW-0347">Helicase</keyword>
<dbReference type="InterPro" id="IPR017910">
    <property type="entry name" value="Znf_lg_T-Ag_D1-typ"/>
</dbReference>
<protein>
    <recommendedName>
        <fullName evidence="17">DNA 3'-5' helicase</fullName>
        <ecNumber evidence="17">5.6.2.4</ecNumber>
    </recommendedName>
</protein>
<dbReference type="GO" id="GO:0016787">
    <property type="term" value="F:hydrolase activity"/>
    <property type="evidence" value="ECO:0007669"/>
    <property type="project" value="UniProtKB-KW"/>
</dbReference>
<proteinExistence type="predicted"/>
<evidence type="ECO:0000256" key="17">
    <source>
        <dbReference type="ARBA" id="ARBA00034808"/>
    </source>
</evidence>
<evidence type="ECO:0000259" key="22">
    <source>
        <dbReference type="PROSITE" id="PS51206"/>
    </source>
</evidence>
<evidence type="ECO:0000256" key="5">
    <source>
        <dbReference type="ARBA" id="ARBA00022705"/>
    </source>
</evidence>
<keyword evidence="14 19" id="KW-0238">DNA-binding</keyword>
<dbReference type="InterPro" id="IPR027417">
    <property type="entry name" value="P-loop_NTPase"/>
</dbReference>
<feature type="DNA-binding region" description="T-ag OBD" evidence="19">
    <location>
        <begin position="277"/>
        <end position="393"/>
    </location>
</feature>
<dbReference type="InterPro" id="IPR036869">
    <property type="entry name" value="J_dom_sf"/>
</dbReference>
<dbReference type="GO" id="GO:0043138">
    <property type="term" value="F:3'-5' DNA helicase activity"/>
    <property type="evidence" value="ECO:0007669"/>
    <property type="project" value="UniProtKB-EC"/>
</dbReference>
<evidence type="ECO:0000256" key="10">
    <source>
        <dbReference type="ARBA" id="ARBA00022806"/>
    </source>
</evidence>
<evidence type="ECO:0000256" key="2">
    <source>
        <dbReference type="ARBA" id="ARBA00022518"/>
    </source>
</evidence>
<dbReference type="GO" id="GO:0003688">
    <property type="term" value="F:DNA replication origin binding"/>
    <property type="evidence" value="ECO:0007669"/>
    <property type="project" value="InterPro"/>
</dbReference>
<evidence type="ECO:0000256" key="15">
    <source>
        <dbReference type="ARBA" id="ARBA00023235"/>
    </source>
</evidence>
<dbReference type="InterPro" id="IPR003133">
    <property type="entry name" value="T_Ag_DNA-bd"/>
</dbReference>
<evidence type="ECO:0000256" key="7">
    <source>
        <dbReference type="ARBA" id="ARBA00022741"/>
    </source>
</evidence>